<dbReference type="InterPro" id="IPR008901">
    <property type="entry name" value="ACER"/>
</dbReference>
<proteinExistence type="predicted"/>
<evidence type="ECO:0000313" key="7">
    <source>
        <dbReference type="EMBL" id="MDR5652068.1"/>
    </source>
</evidence>
<reference evidence="7 8" key="1">
    <citation type="submission" date="2023-09" db="EMBL/GenBank/DDBJ databases">
        <title>Xinfangfangia sedmenti sp. nov., isolated the sedment.</title>
        <authorList>
            <person name="Xu L."/>
        </authorList>
    </citation>
    <scope>NUCLEOTIDE SEQUENCE [LARGE SCALE GENOMIC DNA]</scope>
    <source>
        <strain evidence="7 8">LG-4</strain>
    </source>
</reference>
<keyword evidence="8" id="KW-1185">Reference proteome</keyword>
<keyword evidence="4 6" id="KW-1133">Transmembrane helix</keyword>
<evidence type="ECO:0000256" key="5">
    <source>
        <dbReference type="ARBA" id="ARBA00023136"/>
    </source>
</evidence>
<dbReference type="Pfam" id="PF05875">
    <property type="entry name" value="Ceramidase"/>
    <property type="match status" value="1"/>
</dbReference>
<keyword evidence="5 6" id="KW-0472">Membrane</keyword>
<evidence type="ECO:0000256" key="3">
    <source>
        <dbReference type="ARBA" id="ARBA00022801"/>
    </source>
</evidence>
<dbReference type="RefSeq" id="WP_310456313.1">
    <property type="nucleotide sequence ID" value="NZ_JAVKPH010000004.1"/>
</dbReference>
<dbReference type="Proteomes" id="UP001247754">
    <property type="component" value="Unassembled WGS sequence"/>
</dbReference>
<comment type="caution">
    <text evidence="7">The sequence shown here is derived from an EMBL/GenBank/DDBJ whole genome shotgun (WGS) entry which is preliminary data.</text>
</comment>
<feature type="transmembrane region" description="Helical" evidence="6">
    <location>
        <begin position="133"/>
        <end position="151"/>
    </location>
</feature>
<evidence type="ECO:0000256" key="1">
    <source>
        <dbReference type="ARBA" id="ARBA00004141"/>
    </source>
</evidence>
<feature type="transmembrane region" description="Helical" evidence="6">
    <location>
        <begin position="158"/>
        <end position="177"/>
    </location>
</feature>
<feature type="transmembrane region" description="Helical" evidence="6">
    <location>
        <begin position="25"/>
        <end position="42"/>
    </location>
</feature>
<feature type="transmembrane region" description="Helical" evidence="6">
    <location>
        <begin position="49"/>
        <end position="68"/>
    </location>
</feature>
<keyword evidence="2 6" id="KW-0812">Transmembrane</keyword>
<feature type="transmembrane region" description="Helical" evidence="6">
    <location>
        <begin position="106"/>
        <end position="127"/>
    </location>
</feature>
<feature type="transmembrane region" description="Helical" evidence="6">
    <location>
        <begin position="74"/>
        <end position="94"/>
    </location>
</feature>
<evidence type="ECO:0000256" key="4">
    <source>
        <dbReference type="ARBA" id="ARBA00022989"/>
    </source>
</evidence>
<comment type="subcellular location">
    <subcellularLocation>
        <location evidence="1">Membrane</location>
        <topology evidence="1">Multi-pass membrane protein</topology>
    </subcellularLocation>
</comment>
<evidence type="ECO:0000256" key="6">
    <source>
        <dbReference type="SAM" id="Phobius"/>
    </source>
</evidence>
<keyword evidence="3" id="KW-0378">Hydrolase</keyword>
<gene>
    <name evidence="7" type="ORF">RGD00_05615</name>
</gene>
<sequence length="220" mass="23777">MDWWAAVDGYCERTGPEYWSEPVNALTNLAFVLAALVMWRRVRGQGMPVAVALCAVLAVIGVGSWLFHTHANRATGLMDVLPIVVFVLIYIFAASRDILGMKGWQAGVAVVAFFPYAAATIPLFRLIPGIGSSAAYVPVPVLIVIYAALAARRHPATALNLFLGAAILAVSLTFRSLDMPVCGGFPLGTHFLWHLLNGLMLGWMIETYRRHLLASRAAGG</sequence>
<dbReference type="EMBL" id="JAVKPH010000004">
    <property type="protein sequence ID" value="MDR5652068.1"/>
    <property type="molecule type" value="Genomic_DNA"/>
</dbReference>
<feature type="transmembrane region" description="Helical" evidence="6">
    <location>
        <begin position="183"/>
        <end position="205"/>
    </location>
</feature>
<protein>
    <submittedName>
        <fullName evidence="7">Ceramidase domain-containing protein</fullName>
    </submittedName>
</protein>
<evidence type="ECO:0000256" key="2">
    <source>
        <dbReference type="ARBA" id="ARBA00022692"/>
    </source>
</evidence>
<accession>A0ABU1F5D0</accession>
<evidence type="ECO:0000313" key="8">
    <source>
        <dbReference type="Proteomes" id="UP001247754"/>
    </source>
</evidence>
<organism evidence="7 8">
    <name type="scientific">Ruixingdingia sedimenti</name>
    <dbReference type="NCBI Taxonomy" id="3073604"/>
    <lineage>
        <taxon>Bacteria</taxon>
        <taxon>Pseudomonadati</taxon>
        <taxon>Pseudomonadota</taxon>
        <taxon>Alphaproteobacteria</taxon>
        <taxon>Rhodobacterales</taxon>
        <taxon>Paracoccaceae</taxon>
        <taxon>Ruixingdingia</taxon>
    </lineage>
</organism>
<name>A0ABU1F5D0_9RHOB</name>